<dbReference type="AlphaFoldDB" id="N1JRG8"/>
<protein>
    <submittedName>
        <fullName evidence="2">Putative candidate secreted effector protein</fullName>
    </submittedName>
</protein>
<dbReference type="EMBL" id="CAUH01009723">
    <property type="protein sequence ID" value="CCU83261.1"/>
    <property type="molecule type" value="Genomic_DNA"/>
</dbReference>
<feature type="chain" id="PRO_5004107392" evidence="1">
    <location>
        <begin position="20"/>
        <end position="114"/>
    </location>
</feature>
<organism evidence="2 3">
    <name type="scientific">Blumeria graminis f. sp. hordei (strain DH14)</name>
    <name type="common">Barley powdery mildew</name>
    <name type="synonym">Oidium monilioides f. sp. hordei</name>
    <dbReference type="NCBI Taxonomy" id="546991"/>
    <lineage>
        <taxon>Eukaryota</taxon>
        <taxon>Fungi</taxon>
        <taxon>Dikarya</taxon>
        <taxon>Ascomycota</taxon>
        <taxon>Pezizomycotina</taxon>
        <taxon>Leotiomycetes</taxon>
        <taxon>Erysiphales</taxon>
        <taxon>Erysiphaceae</taxon>
        <taxon>Blumeria</taxon>
        <taxon>Blumeria hordei</taxon>
    </lineage>
</organism>
<comment type="caution">
    <text evidence="2">The sequence shown here is derived from an EMBL/GenBank/DDBJ whole genome shotgun (WGS) entry which is preliminary data.</text>
</comment>
<feature type="signal peptide" evidence="1">
    <location>
        <begin position="1"/>
        <end position="19"/>
    </location>
</feature>
<keyword evidence="3" id="KW-1185">Reference proteome</keyword>
<evidence type="ECO:0000313" key="3">
    <source>
        <dbReference type="Proteomes" id="UP000015441"/>
    </source>
</evidence>
<dbReference type="Proteomes" id="UP000015441">
    <property type="component" value="Unassembled WGS sequence"/>
</dbReference>
<keyword evidence="1" id="KW-0732">Signal</keyword>
<name>N1JRG8_BLUG1</name>
<gene>
    <name evidence="2" type="ORF">BGHDH14_bgh03695</name>
</gene>
<evidence type="ECO:0000313" key="2">
    <source>
        <dbReference type="EMBL" id="CCU83261.1"/>
    </source>
</evidence>
<proteinExistence type="predicted"/>
<dbReference type="InParanoid" id="N1JRG8"/>
<evidence type="ECO:0000256" key="1">
    <source>
        <dbReference type="SAM" id="SignalP"/>
    </source>
</evidence>
<sequence>MKLIHIISSVVIFSLSVLATNDWDCGGNTVYAYTIDREMFYSFHHECKTFNLFYVNIPQHQIFEAEFEIPGSNPPGAKFKLQFNRDFVIGHFIYKIDDEAYYCTQLSTSTTASD</sequence>
<reference evidence="2 3" key="1">
    <citation type="journal article" date="2010" name="Science">
        <title>Genome expansion and gene loss in powdery mildew fungi reveal tradeoffs in extreme parasitism.</title>
        <authorList>
            <person name="Spanu P.D."/>
            <person name="Abbott J.C."/>
            <person name="Amselem J."/>
            <person name="Burgis T.A."/>
            <person name="Soanes D.M."/>
            <person name="Stueber K."/>
            <person name="Ver Loren van Themaat E."/>
            <person name="Brown J.K.M."/>
            <person name="Butcher S.A."/>
            <person name="Gurr S.J."/>
            <person name="Lebrun M.-H."/>
            <person name="Ridout C.J."/>
            <person name="Schulze-Lefert P."/>
            <person name="Talbot N.J."/>
            <person name="Ahmadinejad N."/>
            <person name="Ametz C."/>
            <person name="Barton G.R."/>
            <person name="Benjdia M."/>
            <person name="Bidzinski P."/>
            <person name="Bindschedler L.V."/>
            <person name="Both M."/>
            <person name="Brewer M.T."/>
            <person name="Cadle-Davidson L."/>
            <person name="Cadle-Davidson M.M."/>
            <person name="Collemare J."/>
            <person name="Cramer R."/>
            <person name="Frenkel O."/>
            <person name="Godfrey D."/>
            <person name="Harriman J."/>
            <person name="Hoede C."/>
            <person name="King B.C."/>
            <person name="Klages S."/>
            <person name="Kleemann J."/>
            <person name="Knoll D."/>
            <person name="Koti P.S."/>
            <person name="Kreplak J."/>
            <person name="Lopez-Ruiz F.J."/>
            <person name="Lu X."/>
            <person name="Maekawa T."/>
            <person name="Mahanil S."/>
            <person name="Micali C."/>
            <person name="Milgroom M.G."/>
            <person name="Montana G."/>
            <person name="Noir S."/>
            <person name="O'Connell R.J."/>
            <person name="Oberhaensli S."/>
            <person name="Parlange F."/>
            <person name="Pedersen C."/>
            <person name="Quesneville H."/>
            <person name="Reinhardt R."/>
            <person name="Rott M."/>
            <person name="Sacristan S."/>
            <person name="Schmidt S.M."/>
            <person name="Schoen M."/>
            <person name="Skamnioti P."/>
            <person name="Sommer H."/>
            <person name="Stephens A."/>
            <person name="Takahara H."/>
            <person name="Thordal-Christensen H."/>
            <person name="Vigouroux M."/>
            <person name="Wessling R."/>
            <person name="Wicker T."/>
            <person name="Panstruga R."/>
        </authorList>
    </citation>
    <scope>NUCLEOTIDE SEQUENCE [LARGE SCALE GENOMIC DNA]</scope>
    <source>
        <strain evidence="2">DH14</strain>
    </source>
</reference>
<dbReference type="HOGENOM" id="CLU_170480_0_0_1"/>
<accession>N1JRG8</accession>